<feature type="domain" description="Histidine kinase" evidence="7">
    <location>
        <begin position="375"/>
        <end position="569"/>
    </location>
</feature>
<feature type="transmembrane region" description="Helical" evidence="6">
    <location>
        <begin position="189"/>
        <end position="211"/>
    </location>
</feature>
<dbReference type="Gene3D" id="3.30.565.10">
    <property type="entry name" value="Histidine kinase-like ATPase, C-terminal domain"/>
    <property type="match status" value="1"/>
</dbReference>
<keyword evidence="6" id="KW-1133">Transmembrane helix</keyword>
<dbReference type="RefSeq" id="WP_271428498.1">
    <property type="nucleotide sequence ID" value="NZ_JAQIPB010000006.1"/>
</dbReference>
<keyword evidence="4" id="KW-0418">Kinase</keyword>
<protein>
    <recommendedName>
        <fullName evidence="2">histidine kinase</fullName>
        <ecNumber evidence="2">2.7.13.3</ecNumber>
    </recommendedName>
</protein>
<evidence type="ECO:0000313" key="8">
    <source>
        <dbReference type="EMBL" id="MDA7417253.1"/>
    </source>
</evidence>
<dbReference type="CDD" id="cd16917">
    <property type="entry name" value="HATPase_UhpB-NarQ-NarX-like"/>
    <property type="match status" value="1"/>
</dbReference>
<dbReference type="SMART" id="SM00387">
    <property type="entry name" value="HATPase_c"/>
    <property type="match status" value="1"/>
</dbReference>
<proteinExistence type="predicted"/>
<name>A0AAE3N9S4_9BURK</name>
<feature type="transmembrane region" description="Helical" evidence="6">
    <location>
        <begin position="247"/>
        <end position="266"/>
    </location>
</feature>
<dbReference type="EMBL" id="JAQIPB010000006">
    <property type="protein sequence ID" value="MDA7417253.1"/>
    <property type="molecule type" value="Genomic_DNA"/>
</dbReference>
<dbReference type="AlphaFoldDB" id="A0AAE3N9S4"/>
<dbReference type="InterPro" id="IPR005467">
    <property type="entry name" value="His_kinase_dom"/>
</dbReference>
<dbReference type="EC" id="2.7.13.3" evidence="2"/>
<dbReference type="Proteomes" id="UP001212602">
    <property type="component" value="Unassembled WGS sequence"/>
</dbReference>
<dbReference type="Pfam" id="PF07695">
    <property type="entry name" value="7TMR-DISM_7TM"/>
    <property type="match status" value="1"/>
</dbReference>
<keyword evidence="6" id="KW-0472">Membrane</keyword>
<evidence type="ECO:0000256" key="2">
    <source>
        <dbReference type="ARBA" id="ARBA00012438"/>
    </source>
</evidence>
<dbReference type="InterPro" id="IPR050482">
    <property type="entry name" value="Sensor_HK_TwoCompSys"/>
</dbReference>
<evidence type="ECO:0000256" key="3">
    <source>
        <dbReference type="ARBA" id="ARBA00022679"/>
    </source>
</evidence>
<reference evidence="8" key="1">
    <citation type="submission" date="2023-01" db="EMBL/GenBank/DDBJ databases">
        <title>Xenophilus mangrovi sp. nov., isolated from soil of Mangrove nature reserve.</title>
        <authorList>
            <person name="Xu S."/>
            <person name="Liu Z."/>
            <person name="Xu Y."/>
        </authorList>
    </citation>
    <scope>NUCLEOTIDE SEQUENCE</scope>
    <source>
        <strain evidence="8">YW8</strain>
    </source>
</reference>
<comment type="caution">
    <text evidence="8">The sequence shown here is derived from an EMBL/GenBank/DDBJ whole genome shotgun (WGS) entry which is preliminary data.</text>
</comment>
<keyword evidence="6" id="KW-0812">Transmembrane</keyword>
<evidence type="ECO:0000256" key="4">
    <source>
        <dbReference type="ARBA" id="ARBA00022777"/>
    </source>
</evidence>
<dbReference type="GO" id="GO:0004673">
    <property type="term" value="F:protein histidine kinase activity"/>
    <property type="evidence" value="ECO:0007669"/>
    <property type="project" value="UniProtKB-EC"/>
</dbReference>
<evidence type="ECO:0000256" key="5">
    <source>
        <dbReference type="ARBA" id="ARBA00023012"/>
    </source>
</evidence>
<feature type="transmembrane region" description="Helical" evidence="6">
    <location>
        <begin position="278"/>
        <end position="302"/>
    </location>
</feature>
<dbReference type="InterPro" id="IPR003594">
    <property type="entry name" value="HATPase_dom"/>
</dbReference>
<dbReference type="InterPro" id="IPR036890">
    <property type="entry name" value="HATPase_C_sf"/>
</dbReference>
<sequence>MSLPDRWQSRWPAFDGVVWYRIDWRAGGCDSKAQPLGASFSYVNMAGVIRLNDGLLWRDQNLVEPLSRSWNMPRAFALPADGLQPGLNRFWVQVVGAADQGSGLGTVVVAQAKEALALAQSQQLYRRVLPGANVLISATLGVFFFMLWLLRRGEKAYGWYAFTALAWVMVGLNNVLIETPWPFTSLGSWPRWITLWLVAYAGGFSMFLWHFGGLLRPWRVRALAGACALSAIAILCLSAPAIGTATWVVFVACVLLILSVCVQFIVHALLRTRELEHLLLAACCAGFLAPAVHDALMVVGVLGEGPPWTPVTALMITLGMSLVLAGHFTRTLRQVERFNGELASQVRLAREGLRQTLEREHALELDNVRLHERLRVAHELHDGLGSSLVRSVALVERSGSDLQRQHYLSMFKSLRDDLRQIIDTHGSAAAAVPDEPAQWLAPIRHRFGRLFDEMGVRCQWQVPPHWPAPLSARQALGLTRLLEEALTNVVKHSRARHLTVRMSPAGAPGGLQLVVEDDGVGFDVQIAQQLIGGLGLGSMHARIERLGGGMQIVSGAGGTRLVAWLRAAVGAPVVA</sequence>
<dbReference type="GO" id="GO:0005524">
    <property type="term" value="F:ATP binding"/>
    <property type="evidence" value="ECO:0007669"/>
    <property type="project" value="UniProtKB-KW"/>
</dbReference>
<dbReference type="InterPro" id="IPR011623">
    <property type="entry name" value="7TMR_DISM_rcpt_extracell_dom1"/>
</dbReference>
<dbReference type="SUPFAM" id="SSF55874">
    <property type="entry name" value="ATPase domain of HSP90 chaperone/DNA topoisomerase II/histidine kinase"/>
    <property type="match status" value="1"/>
</dbReference>
<dbReference type="PANTHER" id="PTHR24421:SF10">
    <property type="entry name" value="NITRATE_NITRITE SENSOR PROTEIN NARQ"/>
    <property type="match status" value="1"/>
</dbReference>
<dbReference type="Pfam" id="PF02518">
    <property type="entry name" value="HATPase_c"/>
    <property type="match status" value="1"/>
</dbReference>
<keyword evidence="5" id="KW-0902">Two-component regulatory system</keyword>
<accession>A0AAE3N9S4</accession>
<dbReference type="PROSITE" id="PS50109">
    <property type="entry name" value="HIS_KIN"/>
    <property type="match status" value="1"/>
</dbReference>
<comment type="catalytic activity">
    <reaction evidence="1">
        <text>ATP + protein L-histidine = ADP + protein N-phospho-L-histidine.</text>
        <dbReference type="EC" id="2.7.13.3"/>
    </reaction>
</comment>
<gene>
    <name evidence="8" type="ORF">PGB34_12860</name>
</gene>
<feature type="transmembrane region" description="Helical" evidence="6">
    <location>
        <begin position="128"/>
        <end position="150"/>
    </location>
</feature>
<dbReference type="Gene3D" id="1.20.5.1930">
    <property type="match status" value="1"/>
</dbReference>
<keyword evidence="3" id="KW-0808">Transferase</keyword>
<keyword evidence="9" id="KW-1185">Reference proteome</keyword>
<feature type="transmembrane region" description="Helical" evidence="6">
    <location>
        <begin position="157"/>
        <end position="177"/>
    </location>
</feature>
<dbReference type="GO" id="GO:0000160">
    <property type="term" value="P:phosphorelay signal transduction system"/>
    <property type="evidence" value="ECO:0007669"/>
    <property type="project" value="UniProtKB-KW"/>
</dbReference>
<evidence type="ECO:0000256" key="1">
    <source>
        <dbReference type="ARBA" id="ARBA00000085"/>
    </source>
</evidence>
<evidence type="ECO:0000259" key="7">
    <source>
        <dbReference type="PROSITE" id="PS50109"/>
    </source>
</evidence>
<dbReference type="PANTHER" id="PTHR24421">
    <property type="entry name" value="NITRATE/NITRITE SENSOR PROTEIN NARX-RELATED"/>
    <property type="match status" value="1"/>
</dbReference>
<keyword evidence="8" id="KW-0547">Nucleotide-binding</keyword>
<keyword evidence="8" id="KW-0067">ATP-binding</keyword>
<organism evidence="8 9">
    <name type="scientific">Xenophilus arseniciresistens</name>
    <dbReference type="NCBI Taxonomy" id="1283306"/>
    <lineage>
        <taxon>Bacteria</taxon>
        <taxon>Pseudomonadati</taxon>
        <taxon>Pseudomonadota</taxon>
        <taxon>Betaproteobacteria</taxon>
        <taxon>Burkholderiales</taxon>
        <taxon>Comamonadaceae</taxon>
        <taxon>Xenophilus</taxon>
    </lineage>
</organism>
<evidence type="ECO:0000256" key="6">
    <source>
        <dbReference type="SAM" id="Phobius"/>
    </source>
</evidence>
<feature type="transmembrane region" description="Helical" evidence="6">
    <location>
        <begin position="308"/>
        <end position="328"/>
    </location>
</feature>
<feature type="transmembrane region" description="Helical" evidence="6">
    <location>
        <begin position="223"/>
        <end position="241"/>
    </location>
</feature>
<evidence type="ECO:0000313" key="9">
    <source>
        <dbReference type="Proteomes" id="UP001212602"/>
    </source>
</evidence>